<name>A0A8S1PKU2_9CILI</name>
<feature type="chain" id="PRO_5035919407" description="Fungal lipase-type domain-containing protein" evidence="1">
    <location>
        <begin position="18"/>
        <end position="271"/>
    </location>
</feature>
<gene>
    <name evidence="3" type="ORF">PSON_ATCC_30995.1.T0810070</name>
</gene>
<comment type="caution">
    <text evidence="3">The sequence shown here is derived from an EMBL/GenBank/DDBJ whole genome shotgun (WGS) entry which is preliminary data.</text>
</comment>
<dbReference type="PANTHER" id="PTHR45856">
    <property type="entry name" value="ALPHA/BETA-HYDROLASES SUPERFAMILY PROTEIN"/>
    <property type="match status" value="1"/>
</dbReference>
<dbReference type="AlphaFoldDB" id="A0A8S1PKU2"/>
<dbReference type="PANTHER" id="PTHR45856:SF25">
    <property type="entry name" value="FUNGAL LIPASE-LIKE DOMAIN-CONTAINING PROTEIN"/>
    <property type="match status" value="1"/>
</dbReference>
<feature type="domain" description="Fungal lipase-type" evidence="2">
    <location>
        <begin position="88"/>
        <end position="219"/>
    </location>
</feature>
<evidence type="ECO:0000256" key="1">
    <source>
        <dbReference type="SAM" id="SignalP"/>
    </source>
</evidence>
<dbReference type="Pfam" id="PF01764">
    <property type="entry name" value="Lipase_3"/>
    <property type="match status" value="1"/>
</dbReference>
<sequence length="271" mass="30526">MRSSTLVLVILTMTASATFVYDEVLAKEEAALSFAAYCPTSSINNWKVGYVSGNYPDIQNPKVFENIIQGTKGYIAYNPNINYKAITIVFRGSSNIQNWLDNIQFDKVNYNDACQCQVHKGFLEAFKSLQPDLDTLFTKYRNMYPNAKIHVTGHSLGAAMATLYATQLAIAGNTVQLTTFGLPRVGDEAFYNYFSSFTKLQHFRVVHEKDAVPHVPPQSFGFNHVDREIWYHRNSYTVCQLDEDPNCSDSVLIPSVADHSFYMGWSSSVDC</sequence>
<keyword evidence="1" id="KW-0732">Signal</keyword>
<keyword evidence="4" id="KW-1185">Reference proteome</keyword>
<dbReference type="InterPro" id="IPR002921">
    <property type="entry name" value="Fungal_lipase-type"/>
</dbReference>
<evidence type="ECO:0000259" key="2">
    <source>
        <dbReference type="Pfam" id="PF01764"/>
    </source>
</evidence>
<accession>A0A8S1PKU2</accession>
<proteinExistence type="predicted"/>
<reference evidence="3" key="1">
    <citation type="submission" date="2021-01" db="EMBL/GenBank/DDBJ databases">
        <authorList>
            <consortium name="Genoscope - CEA"/>
            <person name="William W."/>
        </authorList>
    </citation>
    <scope>NUCLEOTIDE SEQUENCE</scope>
</reference>
<dbReference type="InterPro" id="IPR051218">
    <property type="entry name" value="Sec_MonoDiacylglyc_Lipase"/>
</dbReference>
<organism evidence="3 4">
    <name type="scientific">Paramecium sonneborni</name>
    <dbReference type="NCBI Taxonomy" id="65129"/>
    <lineage>
        <taxon>Eukaryota</taxon>
        <taxon>Sar</taxon>
        <taxon>Alveolata</taxon>
        <taxon>Ciliophora</taxon>
        <taxon>Intramacronucleata</taxon>
        <taxon>Oligohymenophorea</taxon>
        <taxon>Peniculida</taxon>
        <taxon>Parameciidae</taxon>
        <taxon>Paramecium</taxon>
    </lineage>
</organism>
<dbReference type="EMBL" id="CAJJDN010000081">
    <property type="protein sequence ID" value="CAD8103890.1"/>
    <property type="molecule type" value="Genomic_DNA"/>
</dbReference>
<dbReference type="OrthoDB" id="426718at2759"/>
<evidence type="ECO:0000313" key="3">
    <source>
        <dbReference type="EMBL" id="CAD8103890.1"/>
    </source>
</evidence>
<dbReference type="GO" id="GO:0006629">
    <property type="term" value="P:lipid metabolic process"/>
    <property type="evidence" value="ECO:0007669"/>
    <property type="project" value="InterPro"/>
</dbReference>
<dbReference type="CDD" id="cd00519">
    <property type="entry name" value="Lipase_3"/>
    <property type="match status" value="1"/>
</dbReference>
<protein>
    <recommendedName>
        <fullName evidence="2">Fungal lipase-type domain-containing protein</fullName>
    </recommendedName>
</protein>
<feature type="signal peptide" evidence="1">
    <location>
        <begin position="1"/>
        <end position="17"/>
    </location>
</feature>
<evidence type="ECO:0000313" key="4">
    <source>
        <dbReference type="Proteomes" id="UP000692954"/>
    </source>
</evidence>
<dbReference type="Proteomes" id="UP000692954">
    <property type="component" value="Unassembled WGS sequence"/>
</dbReference>